<dbReference type="OrthoDB" id="7059163at2"/>
<dbReference type="InterPro" id="IPR011051">
    <property type="entry name" value="RmlC_Cupin_sf"/>
</dbReference>
<keyword evidence="4" id="KW-0560">Oxidoreductase</keyword>
<dbReference type="InterPro" id="IPR010300">
    <property type="entry name" value="CDO_1"/>
</dbReference>
<evidence type="ECO:0000313" key="8">
    <source>
        <dbReference type="EMBL" id="TMR21090.1"/>
    </source>
</evidence>
<keyword evidence="2 7" id="KW-0479">Metal-binding</keyword>
<feature type="binding site" evidence="7">
    <location>
        <position position="92"/>
    </location>
    <ligand>
        <name>Fe cation</name>
        <dbReference type="ChEBI" id="CHEBI:24875"/>
        <note>catalytic</note>
    </ligand>
</feature>
<keyword evidence="3 8" id="KW-0223">Dioxygenase</keyword>
<protein>
    <submittedName>
        <fullName evidence="8">Cysteine dioxygenase</fullName>
    </submittedName>
</protein>
<proteinExistence type="inferred from homology"/>
<evidence type="ECO:0000256" key="7">
    <source>
        <dbReference type="PIRSR" id="PIRSR610300-51"/>
    </source>
</evidence>
<keyword evidence="9" id="KW-1185">Reference proteome</keyword>
<evidence type="ECO:0000256" key="3">
    <source>
        <dbReference type="ARBA" id="ARBA00022964"/>
    </source>
</evidence>
<name>A0A5S4G549_9ACTN</name>
<sequence length="183" mass="19830">MDMAATTLARPGLEALVTGISDIVARRLGPRRTAYTVADLLRDRLPGLDILTPQEREGSPDGYVSRPLYAQEDFSIVSVVWRPGQETVIHDHVAWCTFGILSGIEYETLYRDMGDHLLEIGRAENRPGEVSGFAPPGDIHKVRNTSGEVGVSIHVYGADVSRLGSSVRRVYDLPVSSEGAAGA</sequence>
<evidence type="ECO:0000256" key="6">
    <source>
        <dbReference type="PIRSR" id="PIRSR610300-50"/>
    </source>
</evidence>
<dbReference type="PANTHER" id="PTHR12918">
    <property type="entry name" value="CYSTEINE DIOXYGENASE"/>
    <property type="match status" value="1"/>
</dbReference>
<dbReference type="GO" id="GO:0008198">
    <property type="term" value="F:ferrous iron binding"/>
    <property type="evidence" value="ECO:0007669"/>
    <property type="project" value="TreeGrafter"/>
</dbReference>
<organism evidence="8 9">
    <name type="scientific">Nonomuraea turkmeniaca</name>
    <dbReference type="NCBI Taxonomy" id="103838"/>
    <lineage>
        <taxon>Bacteria</taxon>
        <taxon>Bacillati</taxon>
        <taxon>Actinomycetota</taxon>
        <taxon>Actinomycetes</taxon>
        <taxon>Streptosporangiales</taxon>
        <taxon>Streptosporangiaceae</taxon>
        <taxon>Nonomuraea</taxon>
    </lineage>
</organism>
<dbReference type="Pfam" id="PF05995">
    <property type="entry name" value="CDO_I"/>
    <property type="match status" value="1"/>
</dbReference>
<dbReference type="Gene3D" id="2.60.120.10">
    <property type="entry name" value="Jelly Rolls"/>
    <property type="match status" value="1"/>
</dbReference>
<keyword evidence="6" id="KW-0883">Thioether bond</keyword>
<evidence type="ECO:0000256" key="2">
    <source>
        <dbReference type="ARBA" id="ARBA00022723"/>
    </source>
</evidence>
<feature type="binding site" evidence="7">
    <location>
        <position position="140"/>
    </location>
    <ligand>
        <name>Fe cation</name>
        <dbReference type="ChEBI" id="CHEBI:24875"/>
        <note>catalytic</note>
    </ligand>
</feature>
<evidence type="ECO:0000256" key="4">
    <source>
        <dbReference type="ARBA" id="ARBA00023002"/>
    </source>
</evidence>
<evidence type="ECO:0000256" key="5">
    <source>
        <dbReference type="ARBA" id="ARBA00023004"/>
    </source>
</evidence>
<dbReference type="EMBL" id="VCKY01000048">
    <property type="protein sequence ID" value="TMR21090.1"/>
    <property type="molecule type" value="Genomic_DNA"/>
</dbReference>
<evidence type="ECO:0000313" key="9">
    <source>
        <dbReference type="Proteomes" id="UP000309128"/>
    </source>
</evidence>
<gene>
    <name evidence="8" type="ORF">ETD86_16600</name>
</gene>
<dbReference type="PANTHER" id="PTHR12918:SF1">
    <property type="entry name" value="CYSTEINE DIOXYGENASE TYPE 1"/>
    <property type="match status" value="1"/>
</dbReference>
<dbReference type="GO" id="GO:0016702">
    <property type="term" value="F:oxidoreductase activity, acting on single donors with incorporation of molecular oxygen, incorporation of two atoms of oxygen"/>
    <property type="evidence" value="ECO:0007669"/>
    <property type="project" value="InterPro"/>
</dbReference>
<dbReference type="AlphaFoldDB" id="A0A5S4G549"/>
<comment type="caution">
    <text evidence="8">The sequence shown here is derived from an EMBL/GenBank/DDBJ whole genome shotgun (WGS) entry which is preliminary data.</text>
</comment>
<feature type="cross-link" description="3'-(S-cysteinyl)-tyrosine (Cys-Tyr)" evidence="6">
    <location>
        <begin position="96"/>
        <end position="156"/>
    </location>
</feature>
<dbReference type="Proteomes" id="UP000309128">
    <property type="component" value="Unassembled WGS sequence"/>
</dbReference>
<dbReference type="SUPFAM" id="SSF51182">
    <property type="entry name" value="RmlC-like cupins"/>
    <property type="match status" value="1"/>
</dbReference>
<comment type="similarity">
    <text evidence="1">Belongs to the cysteine dioxygenase family.</text>
</comment>
<dbReference type="InterPro" id="IPR014710">
    <property type="entry name" value="RmlC-like_jellyroll"/>
</dbReference>
<keyword evidence="5 7" id="KW-0408">Iron</keyword>
<accession>A0A5S4G549</accession>
<feature type="binding site" evidence="7">
    <location>
        <position position="90"/>
    </location>
    <ligand>
        <name>Fe cation</name>
        <dbReference type="ChEBI" id="CHEBI:24875"/>
        <note>catalytic</note>
    </ligand>
</feature>
<dbReference type="CDD" id="cd10548">
    <property type="entry name" value="cupin_CDO"/>
    <property type="match status" value="1"/>
</dbReference>
<evidence type="ECO:0000256" key="1">
    <source>
        <dbReference type="ARBA" id="ARBA00006622"/>
    </source>
</evidence>
<reference evidence="8 9" key="1">
    <citation type="submission" date="2019-05" db="EMBL/GenBank/DDBJ databases">
        <title>Draft genome sequence of Nonomuraea turkmeniaca DSM 43926.</title>
        <authorList>
            <person name="Saricaoglu S."/>
            <person name="Isik K."/>
        </authorList>
    </citation>
    <scope>NUCLEOTIDE SEQUENCE [LARGE SCALE GENOMIC DNA]</scope>
    <source>
        <strain evidence="8 9">DSM 43926</strain>
    </source>
</reference>